<feature type="domain" description="HTH arsR-type" evidence="4">
    <location>
        <begin position="1"/>
        <end position="95"/>
    </location>
</feature>
<keyword evidence="2" id="KW-0238">DNA-binding</keyword>
<keyword evidence="1" id="KW-0805">Transcription regulation</keyword>
<gene>
    <name evidence="5" type="ORF">MZV50_06030</name>
</gene>
<evidence type="ECO:0000256" key="1">
    <source>
        <dbReference type="ARBA" id="ARBA00023015"/>
    </source>
</evidence>
<dbReference type="InterPro" id="IPR051011">
    <property type="entry name" value="Metal_resp_trans_reg"/>
</dbReference>
<dbReference type="Gene3D" id="1.10.10.10">
    <property type="entry name" value="Winged helix-like DNA-binding domain superfamily/Winged helix DNA-binding domain"/>
    <property type="match status" value="1"/>
</dbReference>
<dbReference type="Pfam" id="PF12840">
    <property type="entry name" value="HTH_20"/>
    <property type="match status" value="1"/>
</dbReference>
<dbReference type="InterPro" id="IPR011991">
    <property type="entry name" value="ArsR-like_HTH"/>
</dbReference>
<dbReference type="PANTHER" id="PTHR43132">
    <property type="entry name" value="ARSENICAL RESISTANCE OPERON REPRESSOR ARSR-RELATED"/>
    <property type="match status" value="1"/>
</dbReference>
<keyword evidence="3" id="KW-0804">Transcription</keyword>
<dbReference type="PROSITE" id="PS50987">
    <property type="entry name" value="HTH_ARSR_2"/>
    <property type="match status" value="1"/>
</dbReference>
<evidence type="ECO:0000259" key="4">
    <source>
        <dbReference type="PROSITE" id="PS50987"/>
    </source>
</evidence>
<name>A0ABY4ZX16_9CAUL</name>
<dbReference type="InterPro" id="IPR036390">
    <property type="entry name" value="WH_DNA-bd_sf"/>
</dbReference>
<dbReference type="CDD" id="cd00090">
    <property type="entry name" value="HTH_ARSR"/>
    <property type="match status" value="1"/>
</dbReference>
<dbReference type="NCBIfam" id="NF033788">
    <property type="entry name" value="HTH_metalloreg"/>
    <property type="match status" value="1"/>
</dbReference>
<keyword evidence="6" id="KW-1185">Reference proteome</keyword>
<dbReference type="SUPFAM" id="SSF46785">
    <property type="entry name" value="Winged helix' DNA-binding domain"/>
    <property type="match status" value="1"/>
</dbReference>
<sequence length="118" mass="12133">MESKAAVNMLSALGHEGRLAIFRLLVKAGPDGIAAGEIARTLDVLPNSLSANLNILSHAGLIASRRDGRSIIYSADYGAMSGMLGFLMEDCCNGAPEICAPLGSILARVKACAPGSTC</sequence>
<dbReference type="PRINTS" id="PR00778">
    <property type="entry name" value="HTHARSR"/>
</dbReference>
<evidence type="ECO:0000256" key="3">
    <source>
        <dbReference type="ARBA" id="ARBA00023163"/>
    </source>
</evidence>
<dbReference type="SMART" id="SM00418">
    <property type="entry name" value="HTH_ARSR"/>
    <property type="match status" value="1"/>
</dbReference>
<dbReference type="EMBL" id="CP096040">
    <property type="protein sequence ID" value="USQ97108.1"/>
    <property type="molecule type" value="Genomic_DNA"/>
</dbReference>
<accession>A0ABY4ZX16</accession>
<reference evidence="5 6" key="1">
    <citation type="submission" date="2022-04" db="EMBL/GenBank/DDBJ databases">
        <title>Genome sequence of soybean root-associated Caulobacter segnis RL271.</title>
        <authorList>
            <person name="Longley R."/>
            <person name="Bonito G."/>
            <person name="Trigodet F."/>
            <person name="Crosson S."/>
            <person name="Fiebig A."/>
        </authorList>
    </citation>
    <scope>NUCLEOTIDE SEQUENCE [LARGE SCALE GENOMIC DNA]</scope>
    <source>
        <strain evidence="5 6">RL271</strain>
    </source>
</reference>
<organism evidence="5 6">
    <name type="scientific">Caulobacter segnis</name>
    <dbReference type="NCBI Taxonomy" id="88688"/>
    <lineage>
        <taxon>Bacteria</taxon>
        <taxon>Pseudomonadati</taxon>
        <taxon>Pseudomonadota</taxon>
        <taxon>Alphaproteobacteria</taxon>
        <taxon>Caulobacterales</taxon>
        <taxon>Caulobacteraceae</taxon>
        <taxon>Caulobacter</taxon>
    </lineage>
</organism>
<dbReference type="InterPro" id="IPR001845">
    <property type="entry name" value="HTH_ArsR_DNA-bd_dom"/>
</dbReference>
<evidence type="ECO:0000313" key="6">
    <source>
        <dbReference type="Proteomes" id="UP001057520"/>
    </source>
</evidence>
<dbReference type="PANTHER" id="PTHR43132:SF2">
    <property type="entry name" value="ARSENICAL RESISTANCE OPERON REPRESSOR ARSR-RELATED"/>
    <property type="match status" value="1"/>
</dbReference>
<evidence type="ECO:0000313" key="5">
    <source>
        <dbReference type="EMBL" id="USQ97108.1"/>
    </source>
</evidence>
<protein>
    <submittedName>
        <fullName evidence="5">ArsR family transcriptional regulator</fullName>
    </submittedName>
</protein>
<proteinExistence type="predicted"/>
<dbReference type="Proteomes" id="UP001057520">
    <property type="component" value="Chromosome"/>
</dbReference>
<dbReference type="InterPro" id="IPR036388">
    <property type="entry name" value="WH-like_DNA-bd_sf"/>
</dbReference>
<evidence type="ECO:0000256" key="2">
    <source>
        <dbReference type="ARBA" id="ARBA00023125"/>
    </source>
</evidence>